<dbReference type="Proteomes" id="UP000628669">
    <property type="component" value="Unassembled WGS sequence"/>
</dbReference>
<proteinExistence type="predicted"/>
<feature type="chain" id="PRO_5046463386" evidence="1">
    <location>
        <begin position="21"/>
        <end position="141"/>
    </location>
</feature>
<evidence type="ECO:0000313" key="4">
    <source>
        <dbReference type="Proteomes" id="UP000628669"/>
    </source>
</evidence>
<gene>
    <name evidence="3" type="ORF">JHL15_13165</name>
</gene>
<feature type="signal peptide" evidence="1">
    <location>
        <begin position="1"/>
        <end position="20"/>
    </location>
</feature>
<feature type="domain" description="Lipocalin-like" evidence="2">
    <location>
        <begin position="32"/>
        <end position="117"/>
    </location>
</feature>
<keyword evidence="4" id="KW-1185">Reference proteome</keyword>
<comment type="caution">
    <text evidence="3">The sequence shown here is derived from an EMBL/GenBank/DDBJ whole genome shotgun (WGS) entry which is preliminary data.</text>
</comment>
<sequence length="141" mass="16401">MKLSNIFSLLFIICLTTISANVFSQKSHKEMIVGKWQPVSSTREAYDFNGNRDVKTDSKFSSNDIMQFNTDGSIIDGGQWYFSYSLDTDQKTLLLFDEAGYEKKFEVEQLDKTTMKLVMRVAETHRDRTTRGIWTLVFKRK</sequence>
<organism evidence="3 4">
    <name type="scientific">Chryseobacterium paridis</name>
    <dbReference type="NCBI Taxonomy" id="2800328"/>
    <lineage>
        <taxon>Bacteria</taxon>
        <taxon>Pseudomonadati</taxon>
        <taxon>Bacteroidota</taxon>
        <taxon>Flavobacteriia</taxon>
        <taxon>Flavobacteriales</taxon>
        <taxon>Weeksellaceae</taxon>
        <taxon>Chryseobacterium group</taxon>
        <taxon>Chryseobacterium</taxon>
    </lineage>
</organism>
<protein>
    <submittedName>
        <fullName evidence="3">Lipocalin family protein</fullName>
    </submittedName>
</protein>
<dbReference type="Pfam" id="PF13648">
    <property type="entry name" value="Lipocalin_4"/>
    <property type="match status" value="1"/>
</dbReference>
<accession>A0ABS1FWB2</accession>
<dbReference type="EMBL" id="JAENHK010000010">
    <property type="protein sequence ID" value="MBK1896711.1"/>
    <property type="molecule type" value="Genomic_DNA"/>
</dbReference>
<evidence type="ECO:0000313" key="3">
    <source>
        <dbReference type="EMBL" id="MBK1896711.1"/>
    </source>
</evidence>
<dbReference type="RefSeq" id="WP_200246402.1">
    <property type="nucleotide sequence ID" value="NZ_JAENHK010000010.1"/>
</dbReference>
<name>A0ABS1FWB2_9FLAO</name>
<reference evidence="4" key="1">
    <citation type="submission" date="2021-01" db="EMBL/GenBank/DDBJ databases">
        <title>Genome public.</title>
        <authorList>
            <person name="Liu C."/>
            <person name="Sun Q."/>
        </authorList>
    </citation>
    <scope>NUCLEOTIDE SEQUENCE [LARGE SCALE GENOMIC DNA]</scope>
    <source>
        <strain evidence="4">YIM B02567</strain>
    </source>
</reference>
<evidence type="ECO:0000259" key="2">
    <source>
        <dbReference type="Pfam" id="PF13648"/>
    </source>
</evidence>
<keyword evidence="1" id="KW-0732">Signal</keyword>
<evidence type="ECO:0000256" key="1">
    <source>
        <dbReference type="SAM" id="SignalP"/>
    </source>
</evidence>
<dbReference type="InterPro" id="IPR024311">
    <property type="entry name" value="Lipocalin-like"/>
</dbReference>